<sequence>MPEEPAKVKPYDRRELQTKIDSKAEKERNNALPLCSITDVQMLPDMTDVYRKLIERQGFNVNAMKGSELNHVRSDVFLGEFSIEPPDIGVHVVRALLGMKKNDPSFENMIVTKRSEMAKPRTMFGSKDGYGYIQKLLEKRERMSHYDIGDLLEFFAWKSLSTIVAKVIVGHEGKHVVTMKGREMTELSVVTDTEANR</sequence>
<feature type="region of interest" description="Disordered" evidence="1">
    <location>
        <begin position="1"/>
        <end position="27"/>
    </location>
</feature>
<proteinExistence type="predicted"/>
<gene>
    <name evidence="2" type="ORF">GcC1_061032</name>
</gene>
<name>A0A420ITC1_9PEZI</name>
<protein>
    <submittedName>
        <fullName evidence="2">Uncharacterized protein</fullName>
    </submittedName>
</protein>
<evidence type="ECO:0000313" key="2">
    <source>
        <dbReference type="EMBL" id="RKF77782.1"/>
    </source>
</evidence>
<evidence type="ECO:0000256" key="1">
    <source>
        <dbReference type="SAM" id="MobiDB-lite"/>
    </source>
</evidence>
<reference evidence="2 3" key="1">
    <citation type="journal article" date="2018" name="BMC Genomics">
        <title>Comparative genome analyses reveal sequence features reflecting distinct modes of host-adaptation between dicot and monocot powdery mildew.</title>
        <authorList>
            <person name="Wu Y."/>
            <person name="Ma X."/>
            <person name="Pan Z."/>
            <person name="Kale S.D."/>
            <person name="Song Y."/>
            <person name="King H."/>
            <person name="Zhang Q."/>
            <person name="Presley C."/>
            <person name="Deng X."/>
            <person name="Wei C.I."/>
            <person name="Xiao S."/>
        </authorList>
    </citation>
    <scope>NUCLEOTIDE SEQUENCE [LARGE SCALE GENOMIC DNA]</scope>
    <source>
        <strain evidence="2">UCSC1</strain>
    </source>
</reference>
<evidence type="ECO:0000313" key="3">
    <source>
        <dbReference type="Proteomes" id="UP000285405"/>
    </source>
</evidence>
<organism evidence="2 3">
    <name type="scientific">Golovinomyces cichoracearum</name>
    <dbReference type="NCBI Taxonomy" id="62708"/>
    <lineage>
        <taxon>Eukaryota</taxon>
        <taxon>Fungi</taxon>
        <taxon>Dikarya</taxon>
        <taxon>Ascomycota</taxon>
        <taxon>Pezizomycotina</taxon>
        <taxon>Leotiomycetes</taxon>
        <taxon>Erysiphales</taxon>
        <taxon>Erysiphaceae</taxon>
        <taxon>Golovinomyces</taxon>
    </lineage>
</organism>
<dbReference type="AlphaFoldDB" id="A0A420ITC1"/>
<dbReference type="Proteomes" id="UP000285405">
    <property type="component" value="Unassembled WGS sequence"/>
</dbReference>
<accession>A0A420ITC1</accession>
<dbReference type="EMBL" id="MCBR01006105">
    <property type="protein sequence ID" value="RKF77782.1"/>
    <property type="molecule type" value="Genomic_DNA"/>
</dbReference>
<comment type="caution">
    <text evidence="2">The sequence shown here is derived from an EMBL/GenBank/DDBJ whole genome shotgun (WGS) entry which is preliminary data.</text>
</comment>